<reference evidence="2 3" key="2">
    <citation type="submission" date="2018-11" db="EMBL/GenBank/DDBJ databases">
        <authorList>
            <consortium name="Pathogen Informatics"/>
        </authorList>
    </citation>
    <scope>NUCLEOTIDE SEQUENCE [LARGE SCALE GENOMIC DNA]</scope>
</reference>
<protein>
    <submittedName>
        <fullName evidence="4">Hemopexin</fullName>
    </submittedName>
</protein>
<accession>A0A0N4XY70</accession>
<dbReference type="STRING" id="27835.A0A0N4XY70"/>
<dbReference type="EMBL" id="UYSL01019952">
    <property type="protein sequence ID" value="VDL71596.1"/>
    <property type="molecule type" value="Genomic_DNA"/>
</dbReference>
<sequence>MFRQIIALCIIAYVVVATDKVNKEEKSATPEKTENKRALTRDVSKVAGKEAVAQAAPKAAGKEVVARDAVMSAEDYAEIGPNDRQIRKKRFRIRPRYWLRWHRRRPYYYYYYPYYPPAPVVPTTTTRSPYDDYYVYDEYCPNHADAFFTLRRYSLMFTGEDVFLIRGNTIEGVEFINEMFPAGPRTVTGAYYNDYKKMVVLFEGRNVWAYKHYPGPQFRLIAGYPKVSE</sequence>
<evidence type="ECO:0000256" key="1">
    <source>
        <dbReference type="SAM" id="SignalP"/>
    </source>
</evidence>
<dbReference type="Gene3D" id="2.110.10.10">
    <property type="entry name" value="Hemopexin-like domain"/>
    <property type="match status" value="1"/>
</dbReference>
<dbReference type="Proteomes" id="UP000271162">
    <property type="component" value="Unassembled WGS sequence"/>
</dbReference>
<organism evidence="4">
    <name type="scientific">Nippostrongylus brasiliensis</name>
    <name type="common">Rat hookworm</name>
    <dbReference type="NCBI Taxonomy" id="27835"/>
    <lineage>
        <taxon>Eukaryota</taxon>
        <taxon>Metazoa</taxon>
        <taxon>Ecdysozoa</taxon>
        <taxon>Nematoda</taxon>
        <taxon>Chromadorea</taxon>
        <taxon>Rhabditida</taxon>
        <taxon>Rhabditina</taxon>
        <taxon>Rhabditomorpha</taxon>
        <taxon>Strongyloidea</taxon>
        <taxon>Heligmosomidae</taxon>
        <taxon>Nippostrongylus</taxon>
    </lineage>
</organism>
<feature type="chain" id="PRO_5043125034" evidence="1">
    <location>
        <begin position="18"/>
        <end position="229"/>
    </location>
</feature>
<evidence type="ECO:0000313" key="4">
    <source>
        <dbReference type="WBParaSite" id="NBR_0000800601-mRNA-1"/>
    </source>
</evidence>
<keyword evidence="3" id="KW-1185">Reference proteome</keyword>
<dbReference type="WBParaSite" id="NBR_0000800601-mRNA-1">
    <property type="protein sequence ID" value="NBR_0000800601-mRNA-1"/>
    <property type="gene ID" value="NBR_0000800601"/>
</dbReference>
<dbReference type="SUPFAM" id="SSF50923">
    <property type="entry name" value="Hemopexin-like domain"/>
    <property type="match status" value="1"/>
</dbReference>
<feature type="signal peptide" evidence="1">
    <location>
        <begin position="1"/>
        <end position="17"/>
    </location>
</feature>
<dbReference type="AlphaFoldDB" id="A0A0N4XY70"/>
<name>A0A0N4XY70_NIPBR</name>
<keyword evidence="1" id="KW-0732">Signal</keyword>
<evidence type="ECO:0000313" key="3">
    <source>
        <dbReference type="Proteomes" id="UP000271162"/>
    </source>
</evidence>
<gene>
    <name evidence="2" type="ORF">NBR_LOCUS8007</name>
</gene>
<dbReference type="InterPro" id="IPR036375">
    <property type="entry name" value="Hemopexin-like_dom_sf"/>
</dbReference>
<proteinExistence type="predicted"/>
<evidence type="ECO:0000313" key="2">
    <source>
        <dbReference type="EMBL" id="VDL71596.1"/>
    </source>
</evidence>
<reference evidence="4" key="1">
    <citation type="submission" date="2017-02" db="UniProtKB">
        <authorList>
            <consortium name="WormBaseParasite"/>
        </authorList>
    </citation>
    <scope>IDENTIFICATION</scope>
</reference>